<dbReference type="SUPFAM" id="SSF53098">
    <property type="entry name" value="Ribonuclease H-like"/>
    <property type="match status" value="1"/>
</dbReference>
<reference evidence="2 3" key="1">
    <citation type="submission" date="2023-10" db="EMBL/GenBank/DDBJ databases">
        <title>Genome-Wide Identification Analysis in wild type Solanum Pinnatisectum Reveals Some Genes Defensing Phytophthora Infestans.</title>
        <authorList>
            <person name="Sun C."/>
        </authorList>
    </citation>
    <scope>NUCLEOTIDE SEQUENCE [LARGE SCALE GENOMIC DNA]</scope>
    <source>
        <strain evidence="2">LQN</strain>
        <tissue evidence="2">Leaf</tissue>
    </source>
</reference>
<dbReference type="CDD" id="cd06222">
    <property type="entry name" value="RNase_H_like"/>
    <property type="match status" value="1"/>
</dbReference>
<dbReference type="InterPro" id="IPR002156">
    <property type="entry name" value="RNaseH_domain"/>
</dbReference>
<accession>A0AAV9KXC1</accession>
<dbReference type="InterPro" id="IPR012337">
    <property type="entry name" value="RNaseH-like_sf"/>
</dbReference>
<dbReference type="InterPro" id="IPR053151">
    <property type="entry name" value="RNase_H-like"/>
</dbReference>
<dbReference type="InterPro" id="IPR036397">
    <property type="entry name" value="RNaseH_sf"/>
</dbReference>
<dbReference type="Pfam" id="PF13456">
    <property type="entry name" value="RVT_3"/>
    <property type="match status" value="1"/>
</dbReference>
<keyword evidence="3" id="KW-1185">Reference proteome</keyword>
<evidence type="ECO:0000259" key="1">
    <source>
        <dbReference type="PROSITE" id="PS50879"/>
    </source>
</evidence>
<feature type="domain" description="RNase H type-1" evidence="1">
    <location>
        <begin position="223"/>
        <end position="353"/>
    </location>
</feature>
<evidence type="ECO:0000313" key="2">
    <source>
        <dbReference type="EMBL" id="KAK4717976.1"/>
    </source>
</evidence>
<dbReference type="PANTHER" id="PTHR47723">
    <property type="entry name" value="OS05G0353850 PROTEIN"/>
    <property type="match status" value="1"/>
</dbReference>
<evidence type="ECO:0000313" key="3">
    <source>
        <dbReference type="Proteomes" id="UP001311915"/>
    </source>
</evidence>
<comment type="caution">
    <text evidence="2">The sequence shown here is derived from an EMBL/GenBank/DDBJ whole genome shotgun (WGS) entry which is preliminary data.</text>
</comment>
<dbReference type="Gene3D" id="3.30.420.10">
    <property type="entry name" value="Ribonuclease H-like superfamily/Ribonuclease H"/>
    <property type="match status" value="1"/>
</dbReference>
<dbReference type="InterPro" id="IPR026960">
    <property type="entry name" value="RVT-Znf"/>
</dbReference>
<sequence>MMKNKGILGGHITWKIKSGSSSFWWDDWLGKGALANHTRNISSLNNATIAHFLNNGKWNERKLRQQVPPLLIPHILSTSVQYQQGVKDTAVWKPTEAGIFSCASALEICRHRQNTGVISNQIWHKQIPFKMSFLVWRALRYKLPTNETLANFGVEPARCFCCIKKGWDDIDHIFNEGPLATHIWTYFSSTMGANSQQTSLLVDMAEKCKHDVRVTSVVWKTPHTNKYKLNTDGSALHNPGKIGGGGILRNEHGEMIYAFSIPLGEGTNNQAEVQAARYGIHWCIQHGYRNIILEVDSELLTRWILQNSIPPWKIQRFVEEIQILVNQYESFSCVHTYREANNTADFLSKHNHNQDIMQHYYTYTQLPNIARGSYILEKMGVQSFRRKKLKRIKKPP</sequence>
<dbReference type="GO" id="GO:0003676">
    <property type="term" value="F:nucleic acid binding"/>
    <property type="evidence" value="ECO:0007669"/>
    <property type="project" value="InterPro"/>
</dbReference>
<organism evidence="2 3">
    <name type="scientific">Solanum pinnatisectum</name>
    <name type="common">tansyleaf nightshade</name>
    <dbReference type="NCBI Taxonomy" id="50273"/>
    <lineage>
        <taxon>Eukaryota</taxon>
        <taxon>Viridiplantae</taxon>
        <taxon>Streptophyta</taxon>
        <taxon>Embryophyta</taxon>
        <taxon>Tracheophyta</taxon>
        <taxon>Spermatophyta</taxon>
        <taxon>Magnoliopsida</taxon>
        <taxon>eudicotyledons</taxon>
        <taxon>Gunneridae</taxon>
        <taxon>Pentapetalae</taxon>
        <taxon>asterids</taxon>
        <taxon>lamiids</taxon>
        <taxon>Solanales</taxon>
        <taxon>Solanaceae</taxon>
        <taxon>Solanoideae</taxon>
        <taxon>Solaneae</taxon>
        <taxon>Solanum</taxon>
    </lineage>
</organism>
<gene>
    <name evidence="2" type="ORF">R3W88_016314</name>
</gene>
<dbReference type="PROSITE" id="PS50879">
    <property type="entry name" value="RNASE_H_1"/>
    <property type="match status" value="1"/>
</dbReference>
<proteinExistence type="predicted"/>
<dbReference type="EMBL" id="JAWPEI010000008">
    <property type="protein sequence ID" value="KAK4717976.1"/>
    <property type="molecule type" value="Genomic_DNA"/>
</dbReference>
<dbReference type="GO" id="GO:0004523">
    <property type="term" value="F:RNA-DNA hybrid ribonuclease activity"/>
    <property type="evidence" value="ECO:0007669"/>
    <property type="project" value="InterPro"/>
</dbReference>
<protein>
    <recommendedName>
        <fullName evidence="1">RNase H type-1 domain-containing protein</fullName>
    </recommendedName>
</protein>
<name>A0AAV9KXC1_9SOLN</name>
<dbReference type="Proteomes" id="UP001311915">
    <property type="component" value="Unassembled WGS sequence"/>
</dbReference>
<dbReference type="Pfam" id="PF13966">
    <property type="entry name" value="zf-RVT"/>
    <property type="match status" value="1"/>
</dbReference>
<dbReference type="InterPro" id="IPR044730">
    <property type="entry name" value="RNase_H-like_dom_plant"/>
</dbReference>
<dbReference type="PANTHER" id="PTHR47723:SF7">
    <property type="entry name" value="RNASE H FAMILY PROTEIN"/>
    <property type="match status" value="1"/>
</dbReference>
<dbReference type="AlphaFoldDB" id="A0AAV9KXC1"/>